<feature type="coiled-coil region" evidence="1">
    <location>
        <begin position="198"/>
        <end position="232"/>
    </location>
</feature>
<proteinExistence type="predicted"/>
<evidence type="ECO:0000256" key="1">
    <source>
        <dbReference type="SAM" id="Coils"/>
    </source>
</evidence>
<name>A0A6P7GSS0_DIAVI</name>
<accession>A0A6P7GSS0</accession>
<dbReference type="RefSeq" id="XP_028152866.1">
    <property type="nucleotide sequence ID" value="XM_028297065.1"/>
</dbReference>
<keyword evidence="1" id="KW-0175">Coiled coil</keyword>
<feature type="coiled-coil region" evidence="1">
    <location>
        <begin position="304"/>
        <end position="338"/>
    </location>
</feature>
<dbReference type="InParanoid" id="A0A6P7GSS0"/>
<sequence>MAEKFVEMVPPVTEMEKILARRKDPKYREKVLQFYDALMQHIADELDGKEVADNETIEGLIAQLIHDLTDKNMYDEYEQMEESERRIELLLILFDRVKIRRDKVAKREEILDEIEEKLVPPKSFFDVSEPAVEDKYKLPAAMWEQVIEKAPARKIMEILLQAYPLAVVKKYVIYLGDYKEQIAQRMQRRHENVVSQMKKELRKEGEKMKLTAEEAERACDNAMAVLAAVKEQYLKKLAEERKQGKEGKEDLPEHSQLYEKMKEAMYDTQKKVEEEALRGKFLASQINSLNEQTEHIMNVSVDIIKRTEEKNIRILRNIKKLKAAIHKYELVIQDIKNRTKQTATGTSFTVQI</sequence>
<dbReference type="AlphaFoldDB" id="A0A6P7GSS0"/>
<evidence type="ECO:0000313" key="2">
    <source>
        <dbReference type="RefSeq" id="XP_028152866.1"/>
    </source>
</evidence>
<organism evidence="2">
    <name type="scientific">Diabrotica virgifera virgifera</name>
    <name type="common">western corn rootworm</name>
    <dbReference type="NCBI Taxonomy" id="50390"/>
    <lineage>
        <taxon>Eukaryota</taxon>
        <taxon>Metazoa</taxon>
        <taxon>Ecdysozoa</taxon>
        <taxon>Arthropoda</taxon>
        <taxon>Hexapoda</taxon>
        <taxon>Insecta</taxon>
        <taxon>Pterygota</taxon>
        <taxon>Neoptera</taxon>
        <taxon>Endopterygota</taxon>
        <taxon>Coleoptera</taxon>
        <taxon>Polyphaga</taxon>
        <taxon>Cucujiformia</taxon>
        <taxon>Chrysomeloidea</taxon>
        <taxon>Chrysomelidae</taxon>
        <taxon>Galerucinae</taxon>
        <taxon>Diabroticina</taxon>
        <taxon>Diabroticites</taxon>
        <taxon>Diabrotica</taxon>
    </lineage>
</organism>
<protein>
    <submittedName>
        <fullName evidence="2">Uncharacterized protein LOC114346301</fullName>
    </submittedName>
</protein>
<gene>
    <name evidence="2" type="primary">LOC114346301</name>
</gene>
<reference evidence="2" key="1">
    <citation type="submission" date="2025-08" db="UniProtKB">
        <authorList>
            <consortium name="RefSeq"/>
        </authorList>
    </citation>
    <scope>IDENTIFICATION</scope>
    <source>
        <tissue evidence="2">Whole insect</tissue>
    </source>
</reference>